<feature type="domain" description="CARD" evidence="1">
    <location>
        <begin position="17"/>
        <end position="98"/>
    </location>
</feature>
<dbReference type="GO" id="GO:0072559">
    <property type="term" value="C:NLRP3 inflammasome complex"/>
    <property type="evidence" value="ECO:0007669"/>
    <property type="project" value="TreeGrafter"/>
</dbReference>
<name>A0A9Q1I208_CONCO</name>
<dbReference type="GO" id="GO:0006508">
    <property type="term" value="P:proteolysis"/>
    <property type="evidence" value="ECO:0007669"/>
    <property type="project" value="InterPro"/>
</dbReference>
<dbReference type="GO" id="GO:0072557">
    <property type="term" value="C:IPAF inflammasome complex"/>
    <property type="evidence" value="ECO:0007669"/>
    <property type="project" value="TreeGrafter"/>
</dbReference>
<feature type="non-terminal residue" evidence="2">
    <location>
        <position position="111"/>
    </location>
</feature>
<dbReference type="PROSITE" id="PS50209">
    <property type="entry name" value="CARD"/>
    <property type="match status" value="1"/>
</dbReference>
<comment type="caution">
    <text evidence="2">The sequence shown here is derived from an EMBL/GenBank/DDBJ whole genome shotgun (WGS) entry which is preliminary data.</text>
</comment>
<gene>
    <name evidence="2" type="ORF">COCON_G00074750</name>
</gene>
<dbReference type="AlphaFoldDB" id="A0A9Q1I208"/>
<proteinExistence type="predicted"/>
<protein>
    <recommendedName>
        <fullName evidence="1">CARD domain-containing protein</fullName>
    </recommendedName>
</protein>
<keyword evidence="3" id="KW-1185">Reference proteome</keyword>
<dbReference type="GO" id="GO:0097169">
    <property type="term" value="C:AIM2 inflammasome complex"/>
    <property type="evidence" value="ECO:0007669"/>
    <property type="project" value="TreeGrafter"/>
</dbReference>
<dbReference type="Proteomes" id="UP001152803">
    <property type="component" value="Unassembled WGS sequence"/>
</dbReference>
<organism evidence="2 3">
    <name type="scientific">Conger conger</name>
    <name type="common">Conger eel</name>
    <name type="synonym">Muraena conger</name>
    <dbReference type="NCBI Taxonomy" id="82655"/>
    <lineage>
        <taxon>Eukaryota</taxon>
        <taxon>Metazoa</taxon>
        <taxon>Chordata</taxon>
        <taxon>Craniata</taxon>
        <taxon>Vertebrata</taxon>
        <taxon>Euteleostomi</taxon>
        <taxon>Actinopterygii</taxon>
        <taxon>Neopterygii</taxon>
        <taxon>Teleostei</taxon>
        <taxon>Anguilliformes</taxon>
        <taxon>Congridae</taxon>
        <taxon>Conger</taxon>
    </lineage>
</organism>
<dbReference type="SMART" id="SM00114">
    <property type="entry name" value="CARD"/>
    <property type="match status" value="1"/>
</dbReference>
<reference evidence="2" key="1">
    <citation type="journal article" date="2023" name="Science">
        <title>Genome structures resolve the early diversification of teleost fishes.</title>
        <authorList>
            <person name="Parey E."/>
            <person name="Louis A."/>
            <person name="Montfort J."/>
            <person name="Bouchez O."/>
            <person name="Roques C."/>
            <person name="Iampietro C."/>
            <person name="Lluch J."/>
            <person name="Castinel A."/>
            <person name="Donnadieu C."/>
            <person name="Desvignes T."/>
            <person name="Floi Bucao C."/>
            <person name="Jouanno E."/>
            <person name="Wen M."/>
            <person name="Mejri S."/>
            <person name="Dirks R."/>
            <person name="Jansen H."/>
            <person name="Henkel C."/>
            <person name="Chen W.J."/>
            <person name="Zahm M."/>
            <person name="Cabau C."/>
            <person name="Klopp C."/>
            <person name="Thompson A.W."/>
            <person name="Robinson-Rechavi M."/>
            <person name="Braasch I."/>
            <person name="Lecointre G."/>
            <person name="Bobe J."/>
            <person name="Postlethwait J.H."/>
            <person name="Berthelot C."/>
            <person name="Roest Crollius H."/>
            <person name="Guiguen Y."/>
        </authorList>
    </citation>
    <scope>NUCLEOTIDE SEQUENCE</scope>
    <source>
        <strain evidence="2">Concon-B</strain>
    </source>
</reference>
<dbReference type="PANTHER" id="PTHR47901">
    <property type="entry name" value="CASPASE RECRUITMENT DOMAIN-CONTAINING PROTEIN 18"/>
    <property type="match status" value="1"/>
</dbReference>
<dbReference type="InterPro" id="IPR001315">
    <property type="entry name" value="CARD"/>
</dbReference>
<dbReference type="EMBL" id="JAFJMO010000005">
    <property type="protein sequence ID" value="KAJ8275723.1"/>
    <property type="molecule type" value="Genomic_DNA"/>
</dbReference>
<dbReference type="Pfam" id="PF00619">
    <property type="entry name" value="CARD"/>
    <property type="match status" value="1"/>
</dbReference>
<dbReference type="GO" id="GO:0004197">
    <property type="term" value="F:cysteine-type endopeptidase activity"/>
    <property type="evidence" value="ECO:0007669"/>
    <property type="project" value="InterPro"/>
</dbReference>
<dbReference type="SUPFAM" id="SSF47986">
    <property type="entry name" value="DEATH domain"/>
    <property type="match status" value="1"/>
</dbReference>
<dbReference type="GO" id="GO:0042981">
    <property type="term" value="P:regulation of apoptotic process"/>
    <property type="evidence" value="ECO:0007669"/>
    <property type="project" value="InterPro"/>
</dbReference>
<evidence type="ECO:0000313" key="3">
    <source>
        <dbReference type="Proteomes" id="UP001152803"/>
    </source>
</evidence>
<dbReference type="InterPro" id="IPR002398">
    <property type="entry name" value="Pept_C14"/>
</dbReference>
<dbReference type="OrthoDB" id="8869108at2759"/>
<sequence>YINPLLFIWTANLFAVRPVFVENASKTVLHQLLDDLLLRKVLNDGEVEAVREEHSQRANQARAVIDMVRKKGDRASELMIQCLQLRDPELYQRLASEVSLEEEPMIQGQLR</sequence>
<dbReference type="InterPro" id="IPR011029">
    <property type="entry name" value="DEATH-like_dom_sf"/>
</dbReference>
<dbReference type="Gene3D" id="1.10.533.10">
    <property type="entry name" value="Death Domain, Fas"/>
    <property type="match status" value="1"/>
</dbReference>
<dbReference type="PANTHER" id="PTHR47901:SF3">
    <property type="entry name" value="CASPASE-1"/>
    <property type="match status" value="1"/>
</dbReference>
<dbReference type="GO" id="GO:0050727">
    <property type="term" value="P:regulation of inflammatory response"/>
    <property type="evidence" value="ECO:0007669"/>
    <property type="project" value="TreeGrafter"/>
</dbReference>
<evidence type="ECO:0000259" key="1">
    <source>
        <dbReference type="PROSITE" id="PS50209"/>
    </source>
</evidence>
<accession>A0A9Q1I208</accession>
<evidence type="ECO:0000313" key="2">
    <source>
        <dbReference type="EMBL" id="KAJ8275723.1"/>
    </source>
</evidence>